<reference evidence="1 2" key="1">
    <citation type="submission" date="2024-05" db="EMBL/GenBank/DDBJ databases">
        <authorList>
            <person name="Wallberg A."/>
        </authorList>
    </citation>
    <scope>NUCLEOTIDE SEQUENCE [LARGE SCALE GENOMIC DNA]</scope>
</reference>
<proteinExistence type="predicted"/>
<keyword evidence="2" id="KW-1185">Reference proteome</keyword>
<comment type="caution">
    <text evidence="1">The sequence shown here is derived from an EMBL/GenBank/DDBJ whole genome shotgun (WGS) entry which is preliminary data.</text>
</comment>
<protein>
    <submittedName>
        <fullName evidence="1">Uncharacterized protein</fullName>
    </submittedName>
</protein>
<dbReference type="Proteomes" id="UP001497623">
    <property type="component" value="Unassembled WGS sequence"/>
</dbReference>
<dbReference type="EMBL" id="CAXKWB010011719">
    <property type="protein sequence ID" value="CAL4102218.1"/>
    <property type="molecule type" value="Genomic_DNA"/>
</dbReference>
<organism evidence="1 2">
    <name type="scientific">Meganyctiphanes norvegica</name>
    <name type="common">Northern krill</name>
    <name type="synonym">Thysanopoda norvegica</name>
    <dbReference type="NCBI Taxonomy" id="48144"/>
    <lineage>
        <taxon>Eukaryota</taxon>
        <taxon>Metazoa</taxon>
        <taxon>Ecdysozoa</taxon>
        <taxon>Arthropoda</taxon>
        <taxon>Crustacea</taxon>
        <taxon>Multicrustacea</taxon>
        <taxon>Malacostraca</taxon>
        <taxon>Eumalacostraca</taxon>
        <taxon>Eucarida</taxon>
        <taxon>Euphausiacea</taxon>
        <taxon>Euphausiidae</taxon>
        <taxon>Meganyctiphanes</taxon>
    </lineage>
</organism>
<gene>
    <name evidence="1" type="ORF">MNOR_LOCUS17223</name>
</gene>
<evidence type="ECO:0000313" key="2">
    <source>
        <dbReference type="Proteomes" id="UP001497623"/>
    </source>
</evidence>
<feature type="non-terminal residue" evidence="1">
    <location>
        <position position="111"/>
    </location>
</feature>
<name>A0AAV2QXW2_MEGNR</name>
<evidence type="ECO:0000313" key="1">
    <source>
        <dbReference type="EMBL" id="CAL4102218.1"/>
    </source>
</evidence>
<accession>A0AAV2QXW2</accession>
<dbReference type="AlphaFoldDB" id="A0AAV2QXW2"/>
<sequence length="111" mass="12238">MISHPCLLQQAAGRDGSKMHKYTDGRIGPLNIIMNHLGSQCIHPPRVRGEHRARHCHGMAVLCSSRTLMTHSHLTLVLSVSHTTEEVPTSAPESSLIESCSRFGKIYPMKA</sequence>